<dbReference type="EMBL" id="FSQT01000002">
    <property type="protein sequence ID" value="SIN14822.1"/>
    <property type="molecule type" value="Genomic_DNA"/>
</dbReference>
<dbReference type="PROSITE" id="PS51257">
    <property type="entry name" value="PROKAR_LIPOPROTEIN"/>
    <property type="match status" value="1"/>
</dbReference>
<dbReference type="AlphaFoldDB" id="A0A1N5YYU6"/>
<feature type="compositionally biased region" description="Gly residues" evidence="1">
    <location>
        <begin position="27"/>
        <end position="54"/>
    </location>
</feature>
<dbReference type="Proteomes" id="UP000185124">
    <property type="component" value="Unassembled WGS sequence"/>
</dbReference>
<reference evidence="4" key="1">
    <citation type="submission" date="2016-12" db="EMBL/GenBank/DDBJ databases">
        <authorList>
            <person name="Varghese N."/>
            <person name="Submissions S."/>
        </authorList>
    </citation>
    <scope>NUCLEOTIDE SEQUENCE [LARGE SCALE GENOMIC DNA]</scope>
    <source>
        <strain evidence="4">DSM 45599</strain>
    </source>
</reference>
<evidence type="ECO:0000313" key="3">
    <source>
        <dbReference type="EMBL" id="SIN14822.1"/>
    </source>
</evidence>
<evidence type="ECO:0000313" key="4">
    <source>
        <dbReference type="Proteomes" id="UP000185124"/>
    </source>
</evidence>
<dbReference type="OrthoDB" id="3389462at2"/>
<name>A0A1N5YYU6_9ACTN</name>
<evidence type="ECO:0000256" key="2">
    <source>
        <dbReference type="SAM" id="SignalP"/>
    </source>
</evidence>
<sequence>MRRLLAVTALVAALSAGAGCSTDRPGGEGPGPAGATSGGSGPAAGPGGAPGGSTGTPTGPAGTPVGGGAAGGNTAQVCAAAQRAGATALQTYVAELGRMIAAVGAGDSTTAEAARKQAEAALTGWRTALREQSAPATDPQLKTLLTDIGTEVAALGADVESIDETELDRLQQRLDQLCAR</sequence>
<feature type="chain" id="PRO_5039575246" evidence="2">
    <location>
        <begin position="19"/>
        <end position="180"/>
    </location>
</feature>
<organism evidence="3 4">
    <name type="scientific">Micromonospora cremea</name>
    <dbReference type="NCBI Taxonomy" id="709881"/>
    <lineage>
        <taxon>Bacteria</taxon>
        <taxon>Bacillati</taxon>
        <taxon>Actinomycetota</taxon>
        <taxon>Actinomycetes</taxon>
        <taxon>Micromonosporales</taxon>
        <taxon>Micromonosporaceae</taxon>
        <taxon>Micromonospora</taxon>
    </lineage>
</organism>
<feature type="signal peptide" evidence="2">
    <location>
        <begin position="1"/>
        <end position="18"/>
    </location>
</feature>
<feature type="region of interest" description="Disordered" evidence="1">
    <location>
        <begin position="18"/>
        <end position="67"/>
    </location>
</feature>
<keyword evidence="2" id="KW-0732">Signal</keyword>
<dbReference type="STRING" id="709881.SAMN04489832_3454"/>
<keyword evidence="4" id="KW-1185">Reference proteome</keyword>
<dbReference type="RefSeq" id="WP_074313744.1">
    <property type="nucleotide sequence ID" value="NZ_FSQT01000002.1"/>
</dbReference>
<evidence type="ECO:0000256" key="1">
    <source>
        <dbReference type="SAM" id="MobiDB-lite"/>
    </source>
</evidence>
<protein>
    <submittedName>
        <fullName evidence="3">Uncharacterized protein</fullName>
    </submittedName>
</protein>
<proteinExistence type="predicted"/>
<accession>A0A1N5YYU6</accession>
<gene>
    <name evidence="3" type="ORF">SAMN04489832_3454</name>
</gene>